<name>A0AAV6L6M8_9ERIC</name>
<organism evidence="4 5">
    <name type="scientific">Rhododendron griersonianum</name>
    <dbReference type="NCBI Taxonomy" id="479676"/>
    <lineage>
        <taxon>Eukaryota</taxon>
        <taxon>Viridiplantae</taxon>
        <taxon>Streptophyta</taxon>
        <taxon>Embryophyta</taxon>
        <taxon>Tracheophyta</taxon>
        <taxon>Spermatophyta</taxon>
        <taxon>Magnoliopsida</taxon>
        <taxon>eudicotyledons</taxon>
        <taxon>Gunneridae</taxon>
        <taxon>Pentapetalae</taxon>
        <taxon>asterids</taxon>
        <taxon>Ericales</taxon>
        <taxon>Ericaceae</taxon>
        <taxon>Ericoideae</taxon>
        <taxon>Rhodoreae</taxon>
        <taxon>Rhododendron</taxon>
    </lineage>
</organism>
<dbReference type="GO" id="GO:0003723">
    <property type="term" value="F:RNA binding"/>
    <property type="evidence" value="ECO:0007669"/>
    <property type="project" value="InterPro"/>
</dbReference>
<reference evidence="4" key="1">
    <citation type="submission" date="2020-08" db="EMBL/GenBank/DDBJ databases">
        <title>Plant Genome Project.</title>
        <authorList>
            <person name="Zhang R.-G."/>
        </authorList>
    </citation>
    <scope>NUCLEOTIDE SEQUENCE</scope>
    <source>
        <strain evidence="4">WSP0</strain>
        <tissue evidence="4">Leaf</tissue>
    </source>
</reference>
<dbReference type="FunFam" id="1.25.40.10:FF:000031">
    <property type="entry name" value="Pentatricopeptide repeat-containing protein mitochondrial"/>
    <property type="match status" value="1"/>
</dbReference>
<evidence type="ECO:0000256" key="2">
    <source>
        <dbReference type="PROSITE-ProRule" id="PRU00708"/>
    </source>
</evidence>
<dbReference type="Gene3D" id="1.25.40.10">
    <property type="entry name" value="Tetratricopeptide repeat domain"/>
    <property type="match status" value="5"/>
</dbReference>
<feature type="repeat" description="PPR" evidence="2">
    <location>
        <begin position="156"/>
        <end position="190"/>
    </location>
</feature>
<comment type="caution">
    <text evidence="4">The sequence shown here is derived from an EMBL/GenBank/DDBJ whole genome shotgun (WGS) entry which is preliminary data.</text>
</comment>
<evidence type="ECO:0000256" key="3">
    <source>
        <dbReference type="SAM" id="MobiDB-lite"/>
    </source>
</evidence>
<gene>
    <name evidence="4" type="ORF">RHGRI_003906</name>
</gene>
<dbReference type="InterPro" id="IPR002885">
    <property type="entry name" value="PPR_rpt"/>
</dbReference>
<feature type="compositionally biased region" description="Basic and acidic residues" evidence="3">
    <location>
        <begin position="958"/>
        <end position="1022"/>
    </location>
</feature>
<feature type="region of interest" description="Disordered" evidence="3">
    <location>
        <begin position="754"/>
        <end position="882"/>
    </location>
</feature>
<dbReference type="FunFam" id="1.25.40.10:FF:000687">
    <property type="entry name" value="Pentatricopeptide repeat-containing protein At4g33170"/>
    <property type="match status" value="1"/>
</dbReference>
<dbReference type="InterPro" id="IPR046960">
    <property type="entry name" value="PPR_At4g14850-like_plant"/>
</dbReference>
<dbReference type="AlphaFoldDB" id="A0AAV6L6M8"/>
<evidence type="ECO:0008006" key="6">
    <source>
        <dbReference type="Google" id="ProtNLM"/>
    </source>
</evidence>
<dbReference type="FunFam" id="1.25.40.10:FF:000158">
    <property type="entry name" value="pentatricopeptide repeat-containing protein At2g33680"/>
    <property type="match status" value="1"/>
</dbReference>
<dbReference type="NCBIfam" id="TIGR00756">
    <property type="entry name" value="PPR"/>
    <property type="match status" value="4"/>
</dbReference>
<feature type="compositionally biased region" description="Basic and acidic residues" evidence="3">
    <location>
        <begin position="762"/>
        <end position="820"/>
    </location>
</feature>
<evidence type="ECO:0000313" key="5">
    <source>
        <dbReference type="Proteomes" id="UP000823749"/>
    </source>
</evidence>
<dbReference type="Pfam" id="PF20431">
    <property type="entry name" value="E_motif"/>
    <property type="match status" value="1"/>
</dbReference>
<keyword evidence="5" id="KW-1185">Reference proteome</keyword>
<feature type="compositionally biased region" description="Basic and acidic residues" evidence="3">
    <location>
        <begin position="927"/>
        <end position="949"/>
    </location>
</feature>
<dbReference type="GO" id="GO:0009451">
    <property type="term" value="P:RNA modification"/>
    <property type="evidence" value="ECO:0007669"/>
    <property type="project" value="InterPro"/>
</dbReference>
<feature type="repeat" description="PPR" evidence="2">
    <location>
        <begin position="289"/>
        <end position="323"/>
    </location>
</feature>
<feature type="region of interest" description="Disordered" evidence="3">
    <location>
        <begin position="927"/>
        <end position="1082"/>
    </location>
</feature>
<dbReference type="EMBL" id="JACTNZ010000002">
    <property type="protein sequence ID" value="KAG5560723.1"/>
    <property type="molecule type" value="Genomic_DNA"/>
</dbReference>
<dbReference type="GO" id="GO:0099402">
    <property type="term" value="P:plant organ development"/>
    <property type="evidence" value="ECO:0007669"/>
    <property type="project" value="UniProtKB-ARBA"/>
</dbReference>
<feature type="repeat" description="PPR" evidence="2">
    <location>
        <begin position="390"/>
        <end position="424"/>
    </location>
</feature>
<dbReference type="InterPro" id="IPR046848">
    <property type="entry name" value="E_motif"/>
</dbReference>
<keyword evidence="1" id="KW-0677">Repeat</keyword>
<proteinExistence type="predicted"/>
<feature type="compositionally biased region" description="Low complexity" evidence="3">
    <location>
        <begin position="1120"/>
        <end position="1134"/>
    </location>
</feature>
<dbReference type="PANTHER" id="PTHR47926">
    <property type="entry name" value="PENTATRICOPEPTIDE REPEAT-CONTAINING PROTEIN"/>
    <property type="match status" value="1"/>
</dbReference>
<dbReference type="PANTHER" id="PTHR47926:SF521">
    <property type="entry name" value="PENTATRICOPEPTIDE REPEAT-CONTAINING PROTEIN"/>
    <property type="match status" value="1"/>
</dbReference>
<sequence>MTNLPLPSPSPSRSFFTKLLHCTHHKNLKHAQTLHSQIIQTGSSSCPFIANPLVNLYAKCHRLTEAKLAFEEIKYKDAVSWNCLINAHSQLGGAQNSASVMHLFRRMVREANENDVYPNGHTFTGVFTAVPDLGKYPLGAGKQGHSLALAFGCGCDVYVGSSLVSMYCKLGLVCDARKVFDRMPERNSVTWVAMISGYAAQRLGVEAVRVFKLMVGVGEEGLNEFVLTSVLSAFAMPEFIASGKQIHCLGIKSGLLSVVAVGNAVVTMYGKCGSLDDAAKTFELLSGKNTISWSALITGFAQSGDSEKALEMFSKMNRSMVKPSEFTLVGVLNACSDSGAAREGKQVHGSLVKLGFESQIYIRTAMVDMYAKCGCVADARKGFDFLQEPDIVLWTSMIGGYVQNGENEDALVLYGKMQIGGIFPNELTMASVLKACSSLAALEQGKQIHARVVKYGFSLEIPIGSALSSMYAKCGSLNDGNLVFRRMPTRDVISWNAMMSGLSQNGYGNEALELFEEMLSDGTKPDYVTFVNVLSACSHMGLVERGWIYFNMMSNEFRIVPRGEHYACMVDLLSRAGKLTEAKEFIESTPTEHGLCLWQILLSGCRNYRNYDLGAYAGEKLMELGSKESSAYVLLSSIYTVLGRRGDVERVRRMMNLRGVNKEPGCSWIEMKSQIHAFVAGDQMHPQDKQIRAEVQRLSKLITDEVMRNSALPGFLVEEWDYQNTDHYPSLLVSCLPRRVEKIALWLEAIQEKQREKKPKKEKKDKEKRVDKEKKEKDRSDGKHRDKKDRKEKDKEKKKEKERDKDKDKDKKTPSEDKRLAVQSDSNNKEKLDKKHSEREKDKDKDKDKDRDKNSISEEKKRVLQFHGHSGDTPIRNSLFAEGTGEFKFVQELCRRIRDEEEGTGSQLVDRLPVTEWKNVERDRVVLKDARNLAGGKERNDEKGVDNKKISGVNARCSEGESKEREGGDKGGEKRKDKDKEKKSHGKDKERDKEKKKEEKVKEKGEHKTKDGGKLQDSKKNDQLGALKVRNTHGAKDGGRNSATKGILKKRKDLEKDALCTDVRPIKLPRPSPHPSVENGRKLEPCQTPILLTSDRQGVSPSNLKLNDKELKVNGVIESHPFPISSKKSPSPSTKAEKNGEALTKLPHPDSEYLSKVLQFPQWRTGLILMTRNGYLAAKIVWPRRSPRWGLLRAQGYGLKLCR</sequence>
<dbReference type="PROSITE" id="PS51375">
    <property type="entry name" value="PPR"/>
    <property type="match status" value="4"/>
</dbReference>
<evidence type="ECO:0000256" key="1">
    <source>
        <dbReference type="ARBA" id="ARBA00022737"/>
    </source>
</evidence>
<feature type="repeat" description="PPR" evidence="2">
    <location>
        <begin position="491"/>
        <end position="525"/>
    </location>
</feature>
<dbReference type="Proteomes" id="UP000823749">
    <property type="component" value="Chromosome 2"/>
</dbReference>
<accession>A0AAV6L6M8</accession>
<feature type="region of interest" description="Disordered" evidence="3">
    <location>
        <begin position="1120"/>
        <end position="1147"/>
    </location>
</feature>
<dbReference type="InterPro" id="IPR011990">
    <property type="entry name" value="TPR-like_helical_dom_sf"/>
</dbReference>
<evidence type="ECO:0000313" key="4">
    <source>
        <dbReference type="EMBL" id="KAG5560723.1"/>
    </source>
</evidence>
<dbReference type="Pfam" id="PF13041">
    <property type="entry name" value="PPR_2"/>
    <property type="match status" value="3"/>
</dbReference>
<protein>
    <recommendedName>
        <fullName evidence="6">Pentatricopeptide repeat-containing protein</fullName>
    </recommendedName>
</protein>
<dbReference type="Pfam" id="PF01535">
    <property type="entry name" value="PPR"/>
    <property type="match status" value="2"/>
</dbReference>
<feature type="compositionally biased region" description="Basic and acidic residues" evidence="3">
    <location>
        <begin position="827"/>
        <end position="862"/>
    </location>
</feature>